<keyword evidence="1" id="KW-0472">Membrane</keyword>
<dbReference type="AlphaFoldDB" id="A0AAV5N579"/>
<dbReference type="GO" id="GO:0019645">
    <property type="term" value="P:anaerobic electron transport chain"/>
    <property type="evidence" value="ECO:0007669"/>
    <property type="project" value="InterPro"/>
</dbReference>
<reference evidence="2" key="1">
    <citation type="submission" date="2022-06" db="EMBL/GenBank/DDBJ databases">
        <title>Draft genome sequences of Leminorella grimontii str. JCM5902.</title>
        <authorList>
            <person name="Wakabayashi Y."/>
            <person name="Kojima K."/>
        </authorList>
    </citation>
    <scope>NUCLEOTIDE SEQUENCE</scope>
    <source>
        <strain evidence="2">JCM 5902</strain>
    </source>
</reference>
<keyword evidence="1" id="KW-0812">Transmembrane</keyword>
<dbReference type="RefSeq" id="WP_027273801.1">
    <property type="nucleotide sequence ID" value="NZ_BRLH01000003.1"/>
</dbReference>
<keyword evidence="3" id="KW-1185">Reference proteome</keyword>
<dbReference type="Proteomes" id="UP001058124">
    <property type="component" value="Unassembled WGS sequence"/>
</dbReference>
<dbReference type="InterPro" id="IPR007059">
    <property type="entry name" value="DmsC"/>
</dbReference>
<dbReference type="PANTHER" id="PTHR38095">
    <property type="entry name" value="ANAEROBIC DIMETHYL SULFOXIDE REDUCTASE CHAIN YNFH"/>
    <property type="match status" value="1"/>
</dbReference>
<organism evidence="2 3">
    <name type="scientific">Leminorella grimontii</name>
    <dbReference type="NCBI Taxonomy" id="82981"/>
    <lineage>
        <taxon>Bacteria</taxon>
        <taxon>Pseudomonadati</taxon>
        <taxon>Pseudomonadota</taxon>
        <taxon>Gammaproteobacteria</taxon>
        <taxon>Enterobacterales</taxon>
        <taxon>Budviciaceae</taxon>
        <taxon>Leminorella</taxon>
    </lineage>
</organism>
<protein>
    <submittedName>
        <fullName evidence="2">Dimethyl sulfoxide reductase subunit C</fullName>
    </submittedName>
</protein>
<keyword evidence="1" id="KW-1133">Transmembrane helix</keyword>
<evidence type="ECO:0000313" key="2">
    <source>
        <dbReference type="EMBL" id="GKX55857.1"/>
    </source>
</evidence>
<proteinExistence type="predicted"/>
<feature type="transmembrane region" description="Helical" evidence="1">
    <location>
        <begin position="81"/>
        <end position="100"/>
    </location>
</feature>
<accession>A0AAV5N579</accession>
<sequence>MHELPLVFFTVLTQAGAGAFILLYVAHKLSQVSDRQLGVGLFCAMVLFALGAVCSTFHLGMPMRALNAFSGIGRSPMSNEILATALFGVVGGLSALGLLLKKGESGLFNALAGLAVLLGIAFIAMVPMVYQLDTVSTWGNSYTTLVMVLTALVCGGAVAATLGAVRLGALFGAVGAAVSLAMRTGYIDTLTAASERLAQAQETWFTVQMAMLAVVLVLCLMAVIGRLNNRGVLALAALLAIAAELAGRVAFYNLWFISM</sequence>
<name>A0AAV5N579_9GAMM</name>
<feature type="transmembrane region" description="Helical" evidence="1">
    <location>
        <begin position="37"/>
        <end position="61"/>
    </location>
</feature>
<feature type="transmembrane region" description="Helical" evidence="1">
    <location>
        <begin position="232"/>
        <end position="255"/>
    </location>
</feature>
<evidence type="ECO:0000313" key="3">
    <source>
        <dbReference type="Proteomes" id="UP001058124"/>
    </source>
</evidence>
<feature type="transmembrane region" description="Helical" evidence="1">
    <location>
        <begin position="142"/>
        <end position="162"/>
    </location>
</feature>
<gene>
    <name evidence="2" type="primary">dmsC</name>
    <name evidence="2" type="ORF">SOASR030_19690</name>
</gene>
<comment type="caution">
    <text evidence="2">The sequence shown here is derived from an EMBL/GenBank/DDBJ whole genome shotgun (WGS) entry which is preliminary data.</text>
</comment>
<dbReference type="GO" id="GO:0009389">
    <property type="term" value="F:dimethyl sulfoxide reductase activity"/>
    <property type="evidence" value="ECO:0007669"/>
    <property type="project" value="TreeGrafter"/>
</dbReference>
<feature type="transmembrane region" description="Helical" evidence="1">
    <location>
        <begin position="169"/>
        <end position="187"/>
    </location>
</feature>
<dbReference type="Pfam" id="PF04976">
    <property type="entry name" value="DmsC"/>
    <property type="match status" value="1"/>
</dbReference>
<feature type="transmembrane region" description="Helical" evidence="1">
    <location>
        <begin position="107"/>
        <end position="130"/>
    </location>
</feature>
<dbReference type="EMBL" id="BRLH01000003">
    <property type="protein sequence ID" value="GKX55857.1"/>
    <property type="molecule type" value="Genomic_DNA"/>
</dbReference>
<dbReference type="GO" id="GO:0005886">
    <property type="term" value="C:plasma membrane"/>
    <property type="evidence" value="ECO:0007669"/>
    <property type="project" value="TreeGrafter"/>
</dbReference>
<dbReference type="GO" id="GO:0009390">
    <property type="term" value="C:dimethyl sulfoxide reductase complex"/>
    <property type="evidence" value="ECO:0007669"/>
    <property type="project" value="TreeGrafter"/>
</dbReference>
<feature type="transmembrane region" description="Helical" evidence="1">
    <location>
        <begin position="6"/>
        <end position="25"/>
    </location>
</feature>
<evidence type="ECO:0000256" key="1">
    <source>
        <dbReference type="SAM" id="Phobius"/>
    </source>
</evidence>
<feature type="transmembrane region" description="Helical" evidence="1">
    <location>
        <begin position="207"/>
        <end position="225"/>
    </location>
</feature>
<dbReference type="PANTHER" id="PTHR38095:SF3">
    <property type="entry name" value="ANAEROBIC DIMETHYL SULFOXIDE REDUCTASE, SUBUNIT C"/>
    <property type="match status" value="1"/>
</dbReference>